<dbReference type="SUPFAM" id="SSF56219">
    <property type="entry name" value="DNase I-like"/>
    <property type="match status" value="1"/>
</dbReference>
<gene>
    <name evidence="2" type="ORF">UY92_C0005G0030</name>
</gene>
<evidence type="ECO:0000259" key="1">
    <source>
        <dbReference type="Pfam" id="PF03372"/>
    </source>
</evidence>
<dbReference type="EMBL" id="LCRX01000005">
    <property type="protein sequence ID" value="KKW42608.1"/>
    <property type="molecule type" value="Genomic_DNA"/>
</dbReference>
<evidence type="ECO:0000313" key="3">
    <source>
        <dbReference type="Proteomes" id="UP000033870"/>
    </source>
</evidence>
<dbReference type="InterPro" id="IPR005135">
    <property type="entry name" value="Endo/exonuclease/phosphatase"/>
</dbReference>
<accession>A0A0G1YGR8</accession>
<dbReference type="GO" id="GO:0003824">
    <property type="term" value="F:catalytic activity"/>
    <property type="evidence" value="ECO:0007669"/>
    <property type="project" value="InterPro"/>
</dbReference>
<dbReference type="Gene3D" id="3.60.10.10">
    <property type="entry name" value="Endonuclease/exonuclease/phosphatase"/>
    <property type="match status" value="1"/>
</dbReference>
<dbReference type="Proteomes" id="UP000033870">
    <property type="component" value="Unassembled WGS sequence"/>
</dbReference>
<dbReference type="STRING" id="1619044.UY92_C0005G0030"/>
<sequence length="257" mass="28930">MKLKTVQWNINGGKIRSVEADPTLDSSYVIDDQGYYAARLKAYVPDIVALQETHTDETEEVSGQISYFADQLGLPYFINVPFSPSHIEAGKKLGNAILSRWPLSATSFEVFFNPRPQRVLDSGEIAVAHDKGVVRAVLDVDGQALEVMSVHLMPFHRFNFDLFAPEQLSFIEDMAGKIKPKEMRALIQGDFNLDCPSLGALIPQFVETVSEVALVEPTFCRGGRFDHILYRGLYHVSTEIDRRALSDHYPLYSEFEL</sequence>
<dbReference type="AlphaFoldDB" id="A0A0G1YGR8"/>
<protein>
    <recommendedName>
        <fullName evidence="1">Endonuclease/exonuclease/phosphatase domain-containing protein</fullName>
    </recommendedName>
</protein>
<proteinExistence type="predicted"/>
<comment type="caution">
    <text evidence="2">The sequence shown here is derived from an EMBL/GenBank/DDBJ whole genome shotgun (WGS) entry which is preliminary data.</text>
</comment>
<name>A0A0G1YGR8_9BACT</name>
<dbReference type="InterPro" id="IPR036691">
    <property type="entry name" value="Endo/exonu/phosph_ase_sf"/>
</dbReference>
<feature type="domain" description="Endonuclease/exonuclease/phosphatase" evidence="1">
    <location>
        <begin position="6"/>
        <end position="248"/>
    </location>
</feature>
<organism evidence="2 3">
    <name type="scientific">Candidatus Magasanikbacteria bacterium GW2011_GWA2_56_11</name>
    <dbReference type="NCBI Taxonomy" id="1619044"/>
    <lineage>
        <taxon>Bacteria</taxon>
        <taxon>Candidatus Magasanikiibacteriota</taxon>
    </lineage>
</organism>
<evidence type="ECO:0000313" key="2">
    <source>
        <dbReference type="EMBL" id="KKW42608.1"/>
    </source>
</evidence>
<reference evidence="2 3" key="1">
    <citation type="journal article" date="2015" name="Nature">
        <title>rRNA introns, odd ribosomes, and small enigmatic genomes across a large radiation of phyla.</title>
        <authorList>
            <person name="Brown C.T."/>
            <person name="Hug L.A."/>
            <person name="Thomas B.C."/>
            <person name="Sharon I."/>
            <person name="Castelle C.J."/>
            <person name="Singh A."/>
            <person name="Wilkins M.J."/>
            <person name="Williams K.H."/>
            <person name="Banfield J.F."/>
        </authorList>
    </citation>
    <scope>NUCLEOTIDE SEQUENCE [LARGE SCALE GENOMIC DNA]</scope>
</reference>
<dbReference type="Pfam" id="PF03372">
    <property type="entry name" value="Exo_endo_phos"/>
    <property type="match status" value="1"/>
</dbReference>